<dbReference type="PROSITE" id="PS51257">
    <property type="entry name" value="PROKAR_LIPOPROTEIN"/>
    <property type="match status" value="1"/>
</dbReference>
<comment type="caution">
    <text evidence="1">The sequence shown here is derived from an EMBL/GenBank/DDBJ whole genome shotgun (WGS) entry which is preliminary data.</text>
</comment>
<protein>
    <submittedName>
        <fullName evidence="1">Uncharacterized protein</fullName>
    </submittedName>
</protein>
<name>A0AA40K825_9PEZI</name>
<organism evidence="1 2">
    <name type="scientific">Schizothecium vesticola</name>
    <dbReference type="NCBI Taxonomy" id="314040"/>
    <lineage>
        <taxon>Eukaryota</taxon>
        <taxon>Fungi</taxon>
        <taxon>Dikarya</taxon>
        <taxon>Ascomycota</taxon>
        <taxon>Pezizomycotina</taxon>
        <taxon>Sordariomycetes</taxon>
        <taxon>Sordariomycetidae</taxon>
        <taxon>Sordariales</taxon>
        <taxon>Schizotheciaceae</taxon>
        <taxon>Schizothecium</taxon>
    </lineage>
</organism>
<gene>
    <name evidence="1" type="ORF">B0T18DRAFT_101212</name>
</gene>
<proteinExistence type="predicted"/>
<evidence type="ECO:0000313" key="2">
    <source>
        <dbReference type="Proteomes" id="UP001172155"/>
    </source>
</evidence>
<sequence length="121" mass="12848">MSRGRSGCGRQHVKGSAAQFHSSLLGGCLDRRLGEFVPECRPLSSKGQFSPDVRAWPGGAITLIRIWGGPERVPDPACAPPSEVPCAKCPATCVTLSLHAPITNQHLVQTSPASPILPTRR</sequence>
<dbReference type="AlphaFoldDB" id="A0AA40K825"/>
<evidence type="ECO:0000313" key="1">
    <source>
        <dbReference type="EMBL" id="KAK0749265.1"/>
    </source>
</evidence>
<dbReference type="Proteomes" id="UP001172155">
    <property type="component" value="Unassembled WGS sequence"/>
</dbReference>
<keyword evidence="2" id="KW-1185">Reference proteome</keyword>
<reference evidence="1" key="1">
    <citation type="submission" date="2023-06" db="EMBL/GenBank/DDBJ databases">
        <title>Genome-scale phylogeny and comparative genomics of the fungal order Sordariales.</title>
        <authorList>
            <consortium name="Lawrence Berkeley National Laboratory"/>
            <person name="Hensen N."/>
            <person name="Bonometti L."/>
            <person name="Westerberg I."/>
            <person name="Brannstrom I.O."/>
            <person name="Guillou S."/>
            <person name="Cros-Aarteil S."/>
            <person name="Calhoun S."/>
            <person name="Haridas S."/>
            <person name="Kuo A."/>
            <person name="Mondo S."/>
            <person name="Pangilinan J."/>
            <person name="Riley R."/>
            <person name="LaButti K."/>
            <person name="Andreopoulos B."/>
            <person name="Lipzen A."/>
            <person name="Chen C."/>
            <person name="Yanf M."/>
            <person name="Daum C."/>
            <person name="Ng V."/>
            <person name="Clum A."/>
            <person name="Steindorff A."/>
            <person name="Ohm R."/>
            <person name="Martin F."/>
            <person name="Silar P."/>
            <person name="Natvig D."/>
            <person name="Lalanne C."/>
            <person name="Gautier V."/>
            <person name="Ament-velasquez S.L."/>
            <person name="Kruys A."/>
            <person name="Hutchinson M.I."/>
            <person name="Powell A.J."/>
            <person name="Barry K."/>
            <person name="Miller A.N."/>
            <person name="Grigoriev I.V."/>
            <person name="Debuchy R."/>
            <person name="Gladieux P."/>
            <person name="Thoren M.H."/>
            <person name="Johannesson H."/>
        </authorList>
    </citation>
    <scope>NUCLEOTIDE SEQUENCE</scope>
    <source>
        <strain evidence="1">SMH3187-1</strain>
    </source>
</reference>
<dbReference type="EMBL" id="JAUKUD010000003">
    <property type="protein sequence ID" value="KAK0749265.1"/>
    <property type="molecule type" value="Genomic_DNA"/>
</dbReference>
<accession>A0AA40K825</accession>